<keyword evidence="2" id="KW-1185">Reference proteome</keyword>
<accession>A0A9P0YV31</accession>
<comment type="caution">
    <text evidence="1">The sequence shown here is derived from an EMBL/GenBank/DDBJ whole genome shotgun (WGS) entry which is preliminary data.</text>
</comment>
<dbReference type="AlphaFoldDB" id="A0A9P0YV31"/>
<organism evidence="1 2">
    <name type="scientific">Cuscuta europaea</name>
    <name type="common">European dodder</name>
    <dbReference type="NCBI Taxonomy" id="41803"/>
    <lineage>
        <taxon>Eukaryota</taxon>
        <taxon>Viridiplantae</taxon>
        <taxon>Streptophyta</taxon>
        <taxon>Embryophyta</taxon>
        <taxon>Tracheophyta</taxon>
        <taxon>Spermatophyta</taxon>
        <taxon>Magnoliopsida</taxon>
        <taxon>eudicotyledons</taxon>
        <taxon>Gunneridae</taxon>
        <taxon>Pentapetalae</taxon>
        <taxon>asterids</taxon>
        <taxon>lamiids</taxon>
        <taxon>Solanales</taxon>
        <taxon>Convolvulaceae</taxon>
        <taxon>Cuscuteae</taxon>
        <taxon>Cuscuta</taxon>
        <taxon>Cuscuta subgen. Cuscuta</taxon>
    </lineage>
</organism>
<proteinExistence type="predicted"/>
<name>A0A9P0YV31_CUSEU</name>
<evidence type="ECO:0000313" key="2">
    <source>
        <dbReference type="Proteomes" id="UP001152484"/>
    </source>
</evidence>
<protein>
    <submittedName>
        <fullName evidence="1">Uncharacterized protein</fullName>
    </submittedName>
</protein>
<dbReference type="Proteomes" id="UP001152484">
    <property type="component" value="Unassembled WGS sequence"/>
</dbReference>
<dbReference type="EMBL" id="CAMAPE010000010">
    <property type="protein sequence ID" value="CAH9077949.1"/>
    <property type="molecule type" value="Genomic_DNA"/>
</dbReference>
<sequence>MNRHFPFSFIIDSRILHFLWEHMQFLLLIKAFREILVKSSRSQHFFKYGYVKYKMYFTVLWQFELKSHMIYPFYNLIRTIKSGRDSSSDSLSWLGFSFCTTVTSEKPCLLLPMSLPSCV</sequence>
<gene>
    <name evidence="1" type="ORF">CEURO_LOCUS6513</name>
</gene>
<evidence type="ECO:0000313" key="1">
    <source>
        <dbReference type="EMBL" id="CAH9077949.1"/>
    </source>
</evidence>
<reference evidence="1" key="1">
    <citation type="submission" date="2022-07" db="EMBL/GenBank/DDBJ databases">
        <authorList>
            <person name="Macas J."/>
            <person name="Novak P."/>
            <person name="Neumann P."/>
        </authorList>
    </citation>
    <scope>NUCLEOTIDE SEQUENCE</scope>
</reference>